<reference evidence="2" key="1">
    <citation type="submission" date="2016-11" db="EMBL/GenBank/DDBJ databases">
        <authorList>
            <person name="Varghese N."/>
            <person name="Submissions S."/>
        </authorList>
    </citation>
    <scope>NUCLEOTIDE SEQUENCE [LARGE SCALE GENOMIC DNA]</scope>
    <source>
        <strain evidence="2">ACAM 48</strain>
    </source>
</reference>
<dbReference type="Proteomes" id="UP000190235">
    <property type="component" value="Chromosome I"/>
</dbReference>
<dbReference type="OrthoDB" id="5464673at2"/>
<dbReference type="EMBL" id="LT670848">
    <property type="protein sequence ID" value="SHM73586.1"/>
    <property type="molecule type" value="Genomic_DNA"/>
</dbReference>
<evidence type="ECO:0000313" key="1">
    <source>
        <dbReference type="EMBL" id="SHM73586.1"/>
    </source>
</evidence>
<evidence type="ECO:0000313" key="2">
    <source>
        <dbReference type="Proteomes" id="UP000190235"/>
    </source>
</evidence>
<dbReference type="RefSeq" id="WP_154045349.1">
    <property type="nucleotide sequence ID" value="NZ_LT670848.1"/>
</dbReference>
<accession>A0A1M7L703</accession>
<sequence length="46" mass="5400">MFPIAKKMQRLLKLDKEQRSGMNEVMKNVVSYHYFEVVIDKDGIIG</sequence>
<dbReference type="STRING" id="143223.SAMN05878281_1760"/>
<protein>
    <submittedName>
        <fullName evidence="1">Uncharacterized protein</fullName>
    </submittedName>
</protein>
<proteinExistence type="predicted"/>
<dbReference type="AlphaFoldDB" id="A0A1M7L703"/>
<gene>
    <name evidence="1" type="ORF">SAMN05878281_1760</name>
</gene>
<name>A0A1M7L703_9FLAO</name>
<keyword evidence="2" id="KW-1185">Reference proteome</keyword>
<organism evidence="1 2">
    <name type="scientific">Salegentibacter salegens</name>
    <dbReference type="NCBI Taxonomy" id="143223"/>
    <lineage>
        <taxon>Bacteria</taxon>
        <taxon>Pseudomonadati</taxon>
        <taxon>Bacteroidota</taxon>
        <taxon>Flavobacteriia</taxon>
        <taxon>Flavobacteriales</taxon>
        <taxon>Flavobacteriaceae</taxon>
        <taxon>Salegentibacter</taxon>
    </lineage>
</organism>